<keyword evidence="2" id="KW-1185">Reference proteome</keyword>
<dbReference type="EMBL" id="BMAV01006197">
    <property type="protein sequence ID" value="GFY47906.1"/>
    <property type="molecule type" value="Genomic_DNA"/>
</dbReference>
<organism evidence="1 2">
    <name type="scientific">Trichonephila inaurata madagascariensis</name>
    <dbReference type="NCBI Taxonomy" id="2747483"/>
    <lineage>
        <taxon>Eukaryota</taxon>
        <taxon>Metazoa</taxon>
        <taxon>Ecdysozoa</taxon>
        <taxon>Arthropoda</taxon>
        <taxon>Chelicerata</taxon>
        <taxon>Arachnida</taxon>
        <taxon>Araneae</taxon>
        <taxon>Araneomorphae</taxon>
        <taxon>Entelegynae</taxon>
        <taxon>Araneoidea</taxon>
        <taxon>Nephilidae</taxon>
        <taxon>Trichonephila</taxon>
        <taxon>Trichonephila inaurata</taxon>
    </lineage>
</organism>
<evidence type="ECO:0000313" key="1">
    <source>
        <dbReference type="EMBL" id="GFY47906.1"/>
    </source>
</evidence>
<evidence type="ECO:0000313" key="2">
    <source>
        <dbReference type="Proteomes" id="UP000886998"/>
    </source>
</evidence>
<gene>
    <name evidence="1" type="ORF">TNIN_117451</name>
</gene>
<reference evidence="1" key="1">
    <citation type="submission" date="2020-08" db="EMBL/GenBank/DDBJ databases">
        <title>Multicomponent nature underlies the extraordinary mechanical properties of spider dragline silk.</title>
        <authorList>
            <person name="Kono N."/>
            <person name="Nakamura H."/>
            <person name="Mori M."/>
            <person name="Yoshida Y."/>
            <person name="Ohtoshi R."/>
            <person name="Malay A.D."/>
            <person name="Moran D.A.P."/>
            <person name="Tomita M."/>
            <person name="Numata K."/>
            <person name="Arakawa K."/>
        </authorList>
    </citation>
    <scope>NUCLEOTIDE SEQUENCE</scope>
</reference>
<proteinExistence type="predicted"/>
<accession>A0A8X6X9Q1</accession>
<comment type="caution">
    <text evidence="1">The sequence shown here is derived from an EMBL/GenBank/DDBJ whole genome shotgun (WGS) entry which is preliminary data.</text>
</comment>
<dbReference type="AlphaFoldDB" id="A0A8X6X9Q1"/>
<dbReference type="Proteomes" id="UP000886998">
    <property type="component" value="Unassembled WGS sequence"/>
</dbReference>
<name>A0A8X6X9Q1_9ARAC</name>
<sequence>MPNPNPTFRLEESEPSSTSPTCYYCSTATEHFTTSAEKRDWQSKIMGGFMTMIIEKMSFFVGDIHRNSSSKCLLTLPAVAAHQ</sequence>
<protein>
    <submittedName>
        <fullName evidence="1">Uncharacterized protein</fullName>
    </submittedName>
</protein>